<dbReference type="SMART" id="SM00612">
    <property type="entry name" value="Kelch"/>
    <property type="match status" value="6"/>
</dbReference>
<dbReference type="HOGENOM" id="CLU_004253_14_1_1"/>
<proteinExistence type="predicted"/>
<dbReference type="PANTHER" id="PTHR24412:SF35">
    <property type="entry name" value="ACTIN-BINDING PROTEIN IPP"/>
    <property type="match status" value="1"/>
</dbReference>
<evidence type="ECO:0000256" key="1">
    <source>
        <dbReference type="ARBA" id="ARBA00004906"/>
    </source>
</evidence>
<dbReference type="EMBL" id="ACPB03011618">
    <property type="status" value="NOT_ANNOTATED_CDS"/>
    <property type="molecule type" value="Genomic_DNA"/>
</dbReference>
<organism evidence="8 9">
    <name type="scientific">Rhodnius prolixus</name>
    <name type="common">Triatomid bug</name>
    <dbReference type="NCBI Taxonomy" id="13249"/>
    <lineage>
        <taxon>Eukaryota</taxon>
        <taxon>Metazoa</taxon>
        <taxon>Ecdysozoa</taxon>
        <taxon>Arthropoda</taxon>
        <taxon>Hexapoda</taxon>
        <taxon>Insecta</taxon>
        <taxon>Pterygota</taxon>
        <taxon>Neoptera</taxon>
        <taxon>Paraneoptera</taxon>
        <taxon>Hemiptera</taxon>
        <taxon>Heteroptera</taxon>
        <taxon>Panheteroptera</taxon>
        <taxon>Cimicomorpha</taxon>
        <taxon>Reduviidae</taxon>
        <taxon>Triatominae</taxon>
        <taxon>Rhodnius</taxon>
    </lineage>
</organism>
<evidence type="ECO:0000256" key="6">
    <source>
        <dbReference type="ARBA" id="ARBA00023203"/>
    </source>
</evidence>
<dbReference type="EnsemblMetazoa" id="RPRC001177-RA">
    <property type="protein sequence ID" value="RPRC001177-PA"/>
    <property type="gene ID" value="RPRC001177"/>
</dbReference>
<dbReference type="Gene3D" id="2.120.10.80">
    <property type="entry name" value="Kelch-type beta propeller"/>
    <property type="match status" value="2"/>
</dbReference>
<evidence type="ECO:0000313" key="8">
    <source>
        <dbReference type="EnsemblMetazoa" id="RPRC001177-PA"/>
    </source>
</evidence>
<dbReference type="AlphaFoldDB" id="T1HAX1"/>
<dbReference type="UniPathway" id="UPA00143"/>
<dbReference type="SMART" id="SM00875">
    <property type="entry name" value="BACK"/>
    <property type="match status" value="1"/>
</dbReference>
<protein>
    <recommendedName>
        <fullName evidence="2">Kelch-like protein diablo</fullName>
    </recommendedName>
</protein>
<dbReference type="SUPFAM" id="SSF50965">
    <property type="entry name" value="Galactose oxidase, central domain"/>
    <property type="match status" value="1"/>
</dbReference>
<accession>T1HAX1</accession>
<dbReference type="InterPro" id="IPR017096">
    <property type="entry name" value="BTB-kelch_protein"/>
</dbReference>
<dbReference type="PANTHER" id="PTHR24412">
    <property type="entry name" value="KELCH PROTEIN"/>
    <property type="match status" value="1"/>
</dbReference>
<keyword evidence="6" id="KW-0009">Actin-binding</keyword>
<dbReference type="GeneID" id="141454053"/>
<keyword evidence="3" id="KW-0880">Kelch repeat</keyword>
<comment type="function">
    <text evidence="7">Probable substrate-specific adapter of an E3 ubiquitin-protein ligase complex which mediates the ubiquitination and subsequent proteasomal degradation of target proteins. May have a role in synapse differentiation and growth.</text>
</comment>
<dbReference type="FunCoup" id="T1HAX1">
    <property type="interactions" value="1"/>
</dbReference>
<dbReference type="GO" id="GO:0003779">
    <property type="term" value="F:actin binding"/>
    <property type="evidence" value="ECO:0007669"/>
    <property type="project" value="UniProtKB-KW"/>
</dbReference>
<dbReference type="FunFam" id="1.25.40.420:FF:000001">
    <property type="entry name" value="Kelch-like family member 12"/>
    <property type="match status" value="1"/>
</dbReference>
<dbReference type="eggNOG" id="KOG4441">
    <property type="taxonomic scope" value="Eukaryota"/>
</dbReference>
<dbReference type="OMA" id="CYDPRDN"/>
<dbReference type="Gene3D" id="1.25.40.420">
    <property type="match status" value="1"/>
</dbReference>
<dbReference type="InterPro" id="IPR011043">
    <property type="entry name" value="Gal_Oxase/kelch_b-propeller"/>
</dbReference>
<dbReference type="SMART" id="SM00225">
    <property type="entry name" value="BTB"/>
    <property type="match status" value="1"/>
</dbReference>
<name>T1HAX1_RHOPR</name>
<evidence type="ECO:0000256" key="3">
    <source>
        <dbReference type="ARBA" id="ARBA00022441"/>
    </source>
</evidence>
<dbReference type="RefSeq" id="XP_073983940.1">
    <property type="nucleotide sequence ID" value="XM_074127839.1"/>
</dbReference>
<dbReference type="PROSITE" id="PS50097">
    <property type="entry name" value="BTB"/>
    <property type="match status" value="1"/>
</dbReference>
<dbReference type="GO" id="GO:0016567">
    <property type="term" value="P:protein ubiquitination"/>
    <property type="evidence" value="ECO:0007669"/>
    <property type="project" value="UniProtKB-UniPathway"/>
</dbReference>
<evidence type="ECO:0000256" key="7">
    <source>
        <dbReference type="ARBA" id="ARBA00043912"/>
    </source>
</evidence>
<dbReference type="Gene3D" id="3.30.710.10">
    <property type="entry name" value="Potassium Channel Kv1.1, Chain A"/>
    <property type="match status" value="1"/>
</dbReference>
<evidence type="ECO:0000313" key="9">
    <source>
        <dbReference type="Proteomes" id="UP000015103"/>
    </source>
</evidence>
<dbReference type="InterPro" id="IPR011705">
    <property type="entry name" value="BACK"/>
</dbReference>
<evidence type="ECO:0000256" key="4">
    <source>
        <dbReference type="ARBA" id="ARBA00022737"/>
    </source>
</evidence>
<sequence length="603" mass="67252">MPPMRSKSAVGLSRYSCHRYEIIMGTNKSPDKSDKVYRSTVHASTMLQNLNVLRQNSKFCDVEIVAGETVIKAHRSVLSASSPYFKAMFSTGLVEAERDRIEIHYVDPKVLTAIIDFIYSGEMALCQENVQDMIVAGDMLELKEVVHGCTEFLKNELHITNAVGIYRFAEDHNCIDLAKTASTFIENHYPLVAFEEEFCELPKELLCKFLDSELLKVDSEYQVFQSVMRWINYDVPSRKCYVFELLSHIRLPLISVSLLDQSITEASDASLKVALRSVRKDLVSKKGNLVPLLAYPRLCAKKTIFVIGGSKREMVSTWTRSLECTYDTVERFDCYTSKWYTGVNPMEIGRILPGVAALNGKIYVVGGEHECQILADGEAYDPLTNTWTKVASMVVPRCEFGLCAVEGDLFALGGWVGDDIGGSIERYDTVQDKWHLEGSLPEPRFSMGVVSYEGLIYIVGGCTHSRRHVQDLLRLDPATGECVSLAPMLEPRSQIGVAVLDGYLYVVGGINKDHDVLRSVERYSFEQNKWSQVGLLKVGRASPAVAAAGGYLYVLGGDQTHEVNFYRAQVTIASVERYDPAMNAWEDSAPLPESRSEAAAIVL</sequence>
<dbReference type="Pfam" id="PF01344">
    <property type="entry name" value="Kelch_1"/>
    <property type="match status" value="5"/>
</dbReference>
<keyword evidence="4" id="KW-0677">Repeat</keyword>
<dbReference type="SUPFAM" id="SSF54695">
    <property type="entry name" value="POZ domain"/>
    <property type="match status" value="1"/>
</dbReference>
<dbReference type="InterPro" id="IPR000210">
    <property type="entry name" value="BTB/POZ_dom"/>
</dbReference>
<dbReference type="InterPro" id="IPR006652">
    <property type="entry name" value="Kelch_1"/>
</dbReference>
<dbReference type="Proteomes" id="UP000015103">
    <property type="component" value="Unassembled WGS sequence"/>
</dbReference>
<dbReference type="VEuPathDB" id="VectorBase:RPRC001177"/>
<dbReference type="InParanoid" id="T1HAX1"/>
<keyword evidence="5" id="KW-0833">Ubl conjugation pathway</keyword>
<dbReference type="STRING" id="13249.T1HAX1"/>
<evidence type="ECO:0000256" key="5">
    <source>
        <dbReference type="ARBA" id="ARBA00022786"/>
    </source>
</evidence>
<reference evidence="8" key="1">
    <citation type="submission" date="2015-05" db="UniProtKB">
        <authorList>
            <consortium name="EnsemblMetazoa"/>
        </authorList>
    </citation>
    <scope>IDENTIFICATION</scope>
</reference>
<dbReference type="InterPro" id="IPR011333">
    <property type="entry name" value="SKP1/BTB/POZ_sf"/>
</dbReference>
<comment type="pathway">
    <text evidence="1">Protein modification; protein ubiquitination.</text>
</comment>
<dbReference type="InterPro" id="IPR015915">
    <property type="entry name" value="Kelch-typ_b-propeller"/>
</dbReference>
<dbReference type="Pfam" id="PF07707">
    <property type="entry name" value="BACK"/>
    <property type="match status" value="1"/>
</dbReference>
<evidence type="ECO:0000256" key="2">
    <source>
        <dbReference type="ARBA" id="ARBA00013699"/>
    </source>
</evidence>
<dbReference type="Pfam" id="PF00651">
    <property type="entry name" value="BTB"/>
    <property type="match status" value="1"/>
</dbReference>
<dbReference type="PIRSF" id="PIRSF037037">
    <property type="entry name" value="Kelch-like_protein_gigaxonin"/>
    <property type="match status" value="1"/>
</dbReference>
<keyword evidence="9" id="KW-1185">Reference proteome</keyword>